<dbReference type="PROSITE" id="PS51755">
    <property type="entry name" value="OMPR_PHOB"/>
    <property type="match status" value="1"/>
</dbReference>
<dbReference type="Gene3D" id="6.10.250.690">
    <property type="match status" value="1"/>
</dbReference>
<evidence type="ECO:0000256" key="7">
    <source>
        <dbReference type="PROSITE-ProRule" id="PRU01091"/>
    </source>
</evidence>
<dbReference type="InterPro" id="IPR001789">
    <property type="entry name" value="Sig_transdc_resp-reg_receiver"/>
</dbReference>
<keyword evidence="3" id="KW-0805">Transcription regulation</keyword>
<dbReference type="Gene3D" id="3.40.50.2300">
    <property type="match status" value="1"/>
</dbReference>
<evidence type="ECO:0000259" key="8">
    <source>
        <dbReference type="PROSITE" id="PS50110"/>
    </source>
</evidence>
<sequence>MTIRVLLVEDDARLADSVMQFFELFDIAVDPCNNGRQAVSLMQANDYDVVVSDVNMPKMNGLQFCKYLRDEGINIPFIFVSANDDIEDKLAGFDTGADDYLTKPFELRELMARVNVLSKRRSGQSNKLSIDEFPLHINFNQRVATRDDQQLKLTPSGWKMLEKLARNYPEPVSKADLEFAIWGDELPDSNALKVHIHNLRKSIDKPFTFPILQAVNGFGFRLARC</sequence>
<dbReference type="InterPro" id="IPR016032">
    <property type="entry name" value="Sig_transdc_resp-reg_C-effctor"/>
</dbReference>
<dbReference type="InterPro" id="IPR001867">
    <property type="entry name" value="OmpR/PhoB-type_DNA-bd"/>
</dbReference>
<evidence type="ECO:0000256" key="2">
    <source>
        <dbReference type="ARBA" id="ARBA00023012"/>
    </source>
</evidence>
<dbReference type="GO" id="GO:0005829">
    <property type="term" value="C:cytosol"/>
    <property type="evidence" value="ECO:0007669"/>
    <property type="project" value="TreeGrafter"/>
</dbReference>
<dbReference type="AlphaFoldDB" id="A0A2S0VRU7"/>
<evidence type="ECO:0000259" key="9">
    <source>
        <dbReference type="PROSITE" id="PS51755"/>
    </source>
</evidence>
<dbReference type="GO" id="GO:0032993">
    <property type="term" value="C:protein-DNA complex"/>
    <property type="evidence" value="ECO:0007669"/>
    <property type="project" value="TreeGrafter"/>
</dbReference>
<evidence type="ECO:0000256" key="6">
    <source>
        <dbReference type="PROSITE-ProRule" id="PRU00169"/>
    </source>
</evidence>
<dbReference type="InterPro" id="IPR011006">
    <property type="entry name" value="CheY-like_superfamily"/>
</dbReference>
<feature type="domain" description="OmpR/PhoB-type" evidence="9">
    <location>
        <begin position="125"/>
        <end position="224"/>
    </location>
</feature>
<evidence type="ECO:0000313" key="11">
    <source>
        <dbReference type="Proteomes" id="UP000244441"/>
    </source>
</evidence>
<dbReference type="Pfam" id="PF00072">
    <property type="entry name" value="Response_reg"/>
    <property type="match status" value="1"/>
</dbReference>
<dbReference type="InterPro" id="IPR036388">
    <property type="entry name" value="WH-like_DNA-bd_sf"/>
</dbReference>
<dbReference type="SMART" id="SM00448">
    <property type="entry name" value="REC"/>
    <property type="match status" value="1"/>
</dbReference>
<keyword evidence="11" id="KW-1185">Reference proteome</keyword>
<gene>
    <name evidence="10" type="ORF">C2869_10995</name>
</gene>
<feature type="modified residue" description="4-aspartylphosphate" evidence="6">
    <location>
        <position position="53"/>
    </location>
</feature>
<proteinExistence type="predicted"/>
<keyword evidence="4 7" id="KW-0238">DNA-binding</keyword>
<evidence type="ECO:0000313" key="10">
    <source>
        <dbReference type="EMBL" id="AWB66929.1"/>
    </source>
</evidence>
<dbReference type="Proteomes" id="UP000244441">
    <property type="component" value="Chromosome"/>
</dbReference>
<dbReference type="EMBL" id="CP026604">
    <property type="protein sequence ID" value="AWB66929.1"/>
    <property type="molecule type" value="Genomic_DNA"/>
</dbReference>
<dbReference type="GO" id="GO:0000976">
    <property type="term" value="F:transcription cis-regulatory region binding"/>
    <property type="evidence" value="ECO:0007669"/>
    <property type="project" value="TreeGrafter"/>
</dbReference>
<reference evidence="10 11" key="1">
    <citation type="submission" date="2018-01" db="EMBL/GenBank/DDBJ databases">
        <title>Genome sequence of a Cantenovulum-like bacteria.</title>
        <authorList>
            <person name="Tan W.R."/>
            <person name="Lau N.-S."/>
            <person name="Go F."/>
            <person name="Amirul A.-A.A."/>
        </authorList>
    </citation>
    <scope>NUCLEOTIDE SEQUENCE [LARGE SCALE GENOMIC DNA]</scope>
    <source>
        <strain evidence="10 11">CCB-QB4</strain>
    </source>
</reference>
<evidence type="ECO:0000256" key="1">
    <source>
        <dbReference type="ARBA" id="ARBA00022553"/>
    </source>
</evidence>
<dbReference type="CDD" id="cd00383">
    <property type="entry name" value="trans_reg_C"/>
    <property type="match status" value="1"/>
</dbReference>
<dbReference type="PANTHER" id="PTHR48111:SF22">
    <property type="entry name" value="REGULATOR OF RPOS"/>
    <property type="match status" value="1"/>
</dbReference>
<organism evidence="10 11">
    <name type="scientific">Saccharobesus litoralis</name>
    <dbReference type="NCBI Taxonomy" id="2172099"/>
    <lineage>
        <taxon>Bacteria</taxon>
        <taxon>Pseudomonadati</taxon>
        <taxon>Pseudomonadota</taxon>
        <taxon>Gammaproteobacteria</taxon>
        <taxon>Alteromonadales</taxon>
        <taxon>Alteromonadaceae</taxon>
        <taxon>Saccharobesus</taxon>
    </lineage>
</organism>
<feature type="domain" description="Response regulatory" evidence="8">
    <location>
        <begin position="4"/>
        <end position="118"/>
    </location>
</feature>
<dbReference type="InterPro" id="IPR039420">
    <property type="entry name" value="WalR-like"/>
</dbReference>
<dbReference type="SUPFAM" id="SSF52172">
    <property type="entry name" value="CheY-like"/>
    <property type="match status" value="1"/>
</dbReference>
<dbReference type="GO" id="GO:0006355">
    <property type="term" value="P:regulation of DNA-templated transcription"/>
    <property type="evidence" value="ECO:0007669"/>
    <property type="project" value="InterPro"/>
</dbReference>
<accession>A0A2S0VRU7</accession>
<keyword evidence="5" id="KW-0804">Transcription</keyword>
<evidence type="ECO:0000256" key="3">
    <source>
        <dbReference type="ARBA" id="ARBA00023015"/>
    </source>
</evidence>
<evidence type="ECO:0000256" key="5">
    <source>
        <dbReference type="ARBA" id="ARBA00023163"/>
    </source>
</evidence>
<keyword evidence="1 6" id="KW-0597">Phosphoprotein</keyword>
<dbReference type="Pfam" id="PF00486">
    <property type="entry name" value="Trans_reg_C"/>
    <property type="match status" value="1"/>
</dbReference>
<dbReference type="SMART" id="SM00862">
    <property type="entry name" value="Trans_reg_C"/>
    <property type="match status" value="1"/>
</dbReference>
<dbReference type="OrthoDB" id="9802426at2"/>
<evidence type="ECO:0000256" key="4">
    <source>
        <dbReference type="ARBA" id="ARBA00023125"/>
    </source>
</evidence>
<name>A0A2S0VRU7_9ALTE</name>
<dbReference type="Gene3D" id="1.10.10.10">
    <property type="entry name" value="Winged helix-like DNA-binding domain superfamily/Winged helix DNA-binding domain"/>
    <property type="match status" value="1"/>
</dbReference>
<dbReference type="SUPFAM" id="SSF46894">
    <property type="entry name" value="C-terminal effector domain of the bipartite response regulators"/>
    <property type="match status" value="1"/>
</dbReference>
<dbReference type="KEGG" id="cate:C2869_10995"/>
<protein>
    <submittedName>
        <fullName evidence="10">Two-component system response regulator</fullName>
    </submittedName>
</protein>
<dbReference type="PANTHER" id="PTHR48111">
    <property type="entry name" value="REGULATOR OF RPOS"/>
    <property type="match status" value="1"/>
</dbReference>
<dbReference type="GO" id="GO:0000156">
    <property type="term" value="F:phosphorelay response regulator activity"/>
    <property type="evidence" value="ECO:0007669"/>
    <property type="project" value="TreeGrafter"/>
</dbReference>
<dbReference type="RefSeq" id="WP_108602985.1">
    <property type="nucleotide sequence ID" value="NZ_CP026604.1"/>
</dbReference>
<dbReference type="PROSITE" id="PS50110">
    <property type="entry name" value="RESPONSE_REGULATORY"/>
    <property type="match status" value="1"/>
</dbReference>
<keyword evidence="2" id="KW-0902">Two-component regulatory system</keyword>
<feature type="DNA-binding region" description="OmpR/PhoB-type" evidence="7">
    <location>
        <begin position="125"/>
        <end position="224"/>
    </location>
</feature>